<dbReference type="KEGG" id="lgi:LOTGIDRAFT_153474"/>
<dbReference type="InterPro" id="IPR013783">
    <property type="entry name" value="Ig-like_fold"/>
</dbReference>
<evidence type="ECO:0000256" key="4">
    <source>
        <dbReference type="SAM" id="MobiDB-lite"/>
    </source>
</evidence>
<accession>V4AKC0</accession>
<dbReference type="InterPro" id="IPR050831">
    <property type="entry name" value="CEA_cell_adhesion"/>
</dbReference>
<feature type="region of interest" description="Disordered" evidence="4">
    <location>
        <begin position="383"/>
        <end position="409"/>
    </location>
</feature>
<evidence type="ECO:0000256" key="5">
    <source>
        <dbReference type="SAM" id="Phobius"/>
    </source>
</evidence>
<dbReference type="Proteomes" id="UP000030746">
    <property type="component" value="Unassembled WGS sequence"/>
</dbReference>
<dbReference type="SUPFAM" id="SSF48726">
    <property type="entry name" value="Immunoglobulin"/>
    <property type="match status" value="2"/>
</dbReference>
<dbReference type="EMBL" id="KB201890">
    <property type="protein sequence ID" value="ESO93996.1"/>
    <property type="molecule type" value="Genomic_DNA"/>
</dbReference>
<dbReference type="Pfam" id="PF07679">
    <property type="entry name" value="I-set"/>
    <property type="match status" value="1"/>
</dbReference>
<dbReference type="InterPro" id="IPR003599">
    <property type="entry name" value="Ig_sub"/>
</dbReference>
<dbReference type="RefSeq" id="XP_009055606.1">
    <property type="nucleotide sequence ID" value="XM_009057358.1"/>
</dbReference>
<dbReference type="PROSITE" id="PS50835">
    <property type="entry name" value="IG_LIKE"/>
    <property type="match status" value="1"/>
</dbReference>
<evidence type="ECO:0000256" key="2">
    <source>
        <dbReference type="ARBA" id="ARBA00023180"/>
    </source>
</evidence>
<dbReference type="InterPro" id="IPR036179">
    <property type="entry name" value="Ig-like_dom_sf"/>
</dbReference>
<evidence type="ECO:0000313" key="8">
    <source>
        <dbReference type="Proteomes" id="UP000030746"/>
    </source>
</evidence>
<dbReference type="PANTHER" id="PTHR44427:SF1">
    <property type="entry name" value="CARCINOEMBRYONIC ANTIGEN-RELATED CELL ADHESION MOLECULE 1"/>
    <property type="match status" value="1"/>
</dbReference>
<dbReference type="CTD" id="20235980"/>
<reference evidence="7 8" key="1">
    <citation type="journal article" date="2013" name="Nature">
        <title>Insights into bilaterian evolution from three spiralian genomes.</title>
        <authorList>
            <person name="Simakov O."/>
            <person name="Marletaz F."/>
            <person name="Cho S.J."/>
            <person name="Edsinger-Gonzales E."/>
            <person name="Havlak P."/>
            <person name="Hellsten U."/>
            <person name="Kuo D.H."/>
            <person name="Larsson T."/>
            <person name="Lv J."/>
            <person name="Arendt D."/>
            <person name="Savage R."/>
            <person name="Osoegawa K."/>
            <person name="de Jong P."/>
            <person name="Grimwood J."/>
            <person name="Chapman J.A."/>
            <person name="Shapiro H."/>
            <person name="Aerts A."/>
            <person name="Otillar R.P."/>
            <person name="Terry A.Y."/>
            <person name="Boore J.L."/>
            <person name="Grigoriev I.V."/>
            <person name="Lindberg D.R."/>
            <person name="Seaver E.C."/>
            <person name="Weisblat D.A."/>
            <person name="Putnam N.H."/>
            <person name="Rokhsar D.S."/>
        </authorList>
    </citation>
    <scope>NUCLEOTIDE SEQUENCE [LARGE SCALE GENOMIC DNA]</scope>
</reference>
<dbReference type="AlphaFoldDB" id="V4AKC0"/>
<dbReference type="OrthoDB" id="6135318at2759"/>
<keyword evidence="8" id="KW-1185">Reference proteome</keyword>
<dbReference type="InterPro" id="IPR013098">
    <property type="entry name" value="Ig_I-set"/>
</dbReference>
<protein>
    <recommendedName>
        <fullName evidence="6">Ig-like domain-containing protein</fullName>
    </recommendedName>
</protein>
<name>V4AKC0_LOTGI</name>
<evidence type="ECO:0000313" key="7">
    <source>
        <dbReference type="EMBL" id="ESO93996.1"/>
    </source>
</evidence>
<dbReference type="HOGENOM" id="CLU_673173_0_0_1"/>
<dbReference type="GeneID" id="20235980"/>
<evidence type="ECO:0000259" key="6">
    <source>
        <dbReference type="PROSITE" id="PS50835"/>
    </source>
</evidence>
<feature type="transmembrane region" description="Helical" evidence="5">
    <location>
        <begin position="352"/>
        <end position="376"/>
    </location>
</feature>
<keyword evidence="5" id="KW-0812">Transmembrane</keyword>
<keyword evidence="2" id="KW-0325">Glycoprotein</keyword>
<proteinExistence type="predicted"/>
<dbReference type="STRING" id="225164.V4AKC0"/>
<evidence type="ECO:0000256" key="3">
    <source>
        <dbReference type="ARBA" id="ARBA00023319"/>
    </source>
</evidence>
<organism evidence="7 8">
    <name type="scientific">Lottia gigantea</name>
    <name type="common">Giant owl limpet</name>
    <dbReference type="NCBI Taxonomy" id="225164"/>
    <lineage>
        <taxon>Eukaryota</taxon>
        <taxon>Metazoa</taxon>
        <taxon>Spiralia</taxon>
        <taxon>Lophotrochozoa</taxon>
        <taxon>Mollusca</taxon>
        <taxon>Gastropoda</taxon>
        <taxon>Patellogastropoda</taxon>
        <taxon>Lottioidea</taxon>
        <taxon>Lottiidae</taxon>
        <taxon>Lottia</taxon>
    </lineage>
</organism>
<keyword evidence="5" id="KW-0472">Membrane</keyword>
<dbReference type="InterPro" id="IPR007110">
    <property type="entry name" value="Ig-like_dom"/>
</dbReference>
<sequence length="409" mass="46160">MERYNVHWTVFLNVVLRFYTINSNVPAITVVPEPPIHGQQFTLTCTTEMTEVTWYKFGQILNFNYSSEGENNCSIGTSEVWKGLKATKCDHIYNLTIVQVDYYRDNSSVFQCQAGTESCQYQLHVNVYPTFITDVPIDGNSFDITCFSTVAVSWYRKGIDQDCYFYIASSSPTNGCSVDKQHNYYEFNSCDSVNQTLTIKSVDFDRDNGSIWNCSFQEHYDSYTLKITTTPPTLYGSTKTDRTDNIGANVTFSVEYLDDRSLNVSWYHENRQLINSSRVTITESTEILVNASGIKTILTITSINITDQGNYTCQVCNQYGCSRETFQLLLAENVTPTVYEDQGTKRGLDDTVIIGVAVGATVLVIGLVVVIFFVTIRRRNSGQPFSTSDKERDTHNTGTGMREVPFNVG</sequence>
<gene>
    <name evidence="7" type="ORF">LOTGIDRAFT_153474</name>
</gene>
<dbReference type="Gene3D" id="2.60.40.10">
    <property type="entry name" value="Immunoglobulins"/>
    <property type="match status" value="2"/>
</dbReference>
<keyword evidence="3" id="KW-0393">Immunoglobulin domain</keyword>
<dbReference type="SMART" id="SM00409">
    <property type="entry name" value="IG"/>
    <property type="match status" value="2"/>
</dbReference>
<evidence type="ECO:0000256" key="1">
    <source>
        <dbReference type="ARBA" id="ARBA00022729"/>
    </source>
</evidence>
<keyword evidence="1" id="KW-0732">Signal</keyword>
<keyword evidence="5" id="KW-1133">Transmembrane helix</keyword>
<feature type="domain" description="Ig-like" evidence="6">
    <location>
        <begin position="232"/>
        <end position="331"/>
    </location>
</feature>
<dbReference type="PANTHER" id="PTHR44427">
    <property type="entry name" value="CARCINOEMBRYONIC ANTIGEN-RELATED CELL ADHESION MOLECULE 19"/>
    <property type="match status" value="1"/>
</dbReference>